<sequence length="504" mass="56781">MRPYDTVLYRIPQSYWVTSVDIELEGSASCSATVVSVKCSDIQQGSSNSIDEVFKSDYIYLEEGSIISLLMNDVESMGTLSCSPYYAYIFNDHQSANDNADNNFEDLACAHPPDNTWCIRLINDSSGAQFISPSSSYYFIRCDRGPECDIVDSIHFNVSQYNIMPSKEFEIGSVMIRTHDSEKRLKLRDETFSPYSFIEEELTATGQDPDYVNSTANPLYDLLDKDDSVFHEYVNVDICVQNSNEVIYDNLINRADEHIYENTVINRENTNNESVAGAGEDENEITVEVHVEQHGDESSTDLPELTPTHLVNVFLNSDITVGTLNALRVMLQVSRARLLSVAGGDNNLAMQAMEVISAWVDEHPEISLQEKHRILADHLRSLELSYLIPKLRGEERIIGADPQAITNYLRDVTRTFSTSQAREFGRSLKLSKKKIETISRSTGATTGMELVLQIFDHVNRNNTHLNGPLMSEIEESLYAAAKLNTNPTRGTLRKYHNRLGTSQY</sequence>
<reference evidence="1" key="1">
    <citation type="submission" date="2017-05" db="UniProtKB">
        <authorList>
            <consortium name="EnsemblMetazoa"/>
        </authorList>
    </citation>
    <scope>IDENTIFICATION</scope>
</reference>
<protein>
    <recommendedName>
        <fullName evidence="2">Death domain-containing protein</fullName>
    </recommendedName>
</protein>
<proteinExistence type="predicted"/>
<dbReference type="EnsemblMetazoa" id="Aqu2.1.29923_001">
    <property type="protein sequence ID" value="Aqu2.1.29923_001"/>
    <property type="gene ID" value="Aqu2.1.29923"/>
</dbReference>
<dbReference type="AlphaFoldDB" id="A0A1X7UQ75"/>
<accession>A0A1X7UQ75</accession>
<evidence type="ECO:0000313" key="1">
    <source>
        <dbReference type="EnsemblMetazoa" id="Aqu2.1.29923_001"/>
    </source>
</evidence>
<organism evidence="1">
    <name type="scientific">Amphimedon queenslandica</name>
    <name type="common">Sponge</name>
    <dbReference type="NCBI Taxonomy" id="400682"/>
    <lineage>
        <taxon>Eukaryota</taxon>
        <taxon>Metazoa</taxon>
        <taxon>Porifera</taxon>
        <taxon>Demospongiae</taxon>
        <taxon>Heteroscleromorpha</taxon>
        <taxon>Haplosclerida</taxon>
        <taxon>Niphatidae</taxon>
        <taxon>Amphimedon</taxon>
    </lineage>
</organism>
<evidence type="ECO:0008006" key="2">
    <source>
        <dbReference type="Google" id="ProtNLM"/>
    </source>
</evidence>
<name>A0A1X7UQ75_AMPQE</name>
<dbReference type="InParanoid" id="A0A1X7UQ75"/>